<organism evidence="2 3">
    <name type="scientific">Xylaria grammica</name>
    <dbReference type="NCBI Taxonomy" id="363999"/>
    <lineage>
        <taxon>Eukaryota</taxon>
        <taxon>Fungi</taxon>
        <taxon>Dikarya</taxon>
        <taxon>Ascomycota</taxon>
        <taxon>Pezizomycotina</taxon>
        <taxon>Sordariomycetes</taxon>
        <taxon>Xylariomycetidae</taxon>
        <taxon>Xylariales</taxon>
        <taxon>Xylariaceae</taxon>
        <taxon>Xylaria</taxon>
    </lineage>
</organism>
<name>A0A439CRP4_9PEZI</name>
<evidence type="ECO:0000259" key="1">
    <source>
        <dbReference type="Pfam" id="PF06283"/>
    </source>
</evidence>
<dbReference type="InterPro" id="IPR029062">
    <property type="entry name" value="Class_I_gatase-like"/>
</dbReference>
<dbReference type="EMBL" id="RYZI01000510">
    <property type="protein sequence ID" value="RWA04845.1"/>
    <property type="molecule type" value="Genomic_DNA"/>
</dbReference>
<dbReference type="PANTHER" id="PTHR40469">
    <property type="entry name" value="SECRETED GLYCOSYL HYDROLASE"/>
    <property type="match status" value="1"/>
</dbReference>
<dbReference type="InterPro" id="IPR029010">
    <property type="entry name" value="ThuA-like"/>
</dbReference>
<gene>
    <name evidence="2" type="ORF">EKO27_g10265</name>
</gene>
<dbReference type="Pfam" id="PF06283">
    <property type="entry name" value="ThuA"/>
    <property type="match status" value="1"/>
</dbReference>
<keyword evidence="3" id="KW-1185">Reference proteome</keyword>
<reference evidence="2 3" key="1">
    <citation type="submission" date="2018-12" db="EMBL/GenBank/DDBJ databases">
        <title>Draft genome sequence of Xylaria grammica IHI A82.</title>
        <authorList>
            <person name="Buettner E."/>
            <person name="Kellner H."/>
        </authorList>
    </citation>
    <scope>NUCLEOTIDE SEQUENCE [LARGE SCALE GENOMIC DNA]</scope>
    <source>
        <strain evidence="2 3">IHI A82</strain>
    </source>
</reference>
<evidence type="ECO:0000313" key="2">
    <source>
        <dbReference type="EMBL" id="RWA04845.1"/>
    </source>
</evidence>
<dbReference type="PANTHER" id="PTHR40469:SF2">
    <property type="entry name" value="GALACTOSE-BINDING DOMAIN-LIKE SUPERFAMILY PROTEIN"/>
    <property type="match status" value="1"/>
</dbReference>
<accession>A0A439CRP4</accession>
<evidence type="ECO:0000313" key="3">
    <source>
        <dbReference type="Proteomes" id="UP000286045"/>
    </source>
</evidence>
<proteinExistence type="predicted"/>
<dbReference type="Gene3D" id="3.40.50.880">
    <property type="match status" value="1"/>
</dbReference>
<dbReference type="Proteomes" id="UP000286045">
    <property type="component" value="Unassembled WGS sequence"/>
</dbReference>
<comment type="caution">
    <text evidence="2">The sequence shown here is derived from an EMBL/GenBank/DDBJ whole genome shotgun (WGS) entry which is preliminary data.</text>
</comment>
<protein>
    <recommendedName>
        <fullName evidence="1">ThuA-like domain-containing protein</fullName>
    </recommendedName>
</protein>
<dbReference type="SUPFAM" id="SSF52317">
    <property type="entry name" value="Class I glutamine amidotransferase-like"/>
    <property type="match status" value="1"/>
</dbReference>
<sequence>MDCADSFGVFVFSKTAGYRHASIPAGVEGLKQLGASTGAFVVEASEDSSLISTNFLSRFKVVVFLSPSGEFLSKEELHALKKYVNSGGGFVGIHCAAAGMHSEPWYGELIGAYFTHHPEPQHSVVRVENKDHVIVSRFPDEFSWFDEWYNFTRNPRDEVTVLLSTDESRYEGGTMGSDHPLAWCREFDGGRSFYTALGHFDEAYQDKAFMTHVLNGILWAARVV</sequence>
<dbReference type="AlphaFoldDB" id="A0A439CRP4"/>
<feature type="domain" description="ThuA-like" evidence="1">
    <location>
        <begin position="9"/>
        <end position="220"/>
    </location>
</feature>